<feature type="region of interest" description="Disordered" evidence="1">
    <location>
        <begin position="500"/>
        <end position="532"/>
    </location>
</feature>
<dbReference type="AlphaFoldDB" id="A0A518D378"/>
<protein>
    <submittedName>
        <fullName evidence="3">Iron(II)-dependent oxidoreductase EgtB</fullName>
        <ecNumber evidence="3">1.8.-.-</ecNumber>
    </submittedName>
</protein>
<dbReference type="EMBL" id="CP036290">
    <property type="protein sequence ID" value="QDU85905.1"/>
    <property type="molecule type" value="Genomic_DNA"/>
</dbReference>
<proteinExistence type="predicted"/>
<dbReference type="InterPro" id="IPR042095">
    <property type="entry name" value="SUMF_sf"/>
</dbReference>
<keyword evidence="3" id="KW-0560">Oxidoreductase</keyword>
<accession>A0A518D378</accession>
<keyword evidence="4" id="KW-1185">Reference proteome</keyword>
<dbReference type="InterPro" id="IPR051043">
    <property type="entry name" value="Sulfatase_Mod_Factor_Kinase"/>
</dbReference>
<dbReference type="SUPFAM" id="SSF56436">
    <property type="entry name" value="C-type lectin-like"/>
    <property type="match status" value="1"/>
</dbReference>
<dbReference type="InterPro" id="IPR005532">
    <property type="entry name" value="SUMF_dom"/>
</dbReference>
<feature type="compositionally biased region" description="Basic and acidic residues" evidence="1">
    <location>
        <begin position="507"/>
        <end position="520"/>
    </location>
</feature>
<dbReference type="InterPro" id="IPR016187">
    <property type="entry name" value="CTDL_fold"/>
</dbReference>
<evidence type="ECO:0000313" key="4">
    <source>
        <dbReference type="Proteomes" id="UP000319342"/>
    </source>
</evidence>
<evidence type="ECO:0000259" key="2">
    <source>
        <dbReference type="Pfam" id="PF03781"/>
    </source>
</evidence>
<evidence type="ECO:0000313" key="3">
    <source>
        <dbReference type="EMBL" id="QDU85905.1"/>
    </source>
</evidence>
<dbReference type="Pfam" id="PF03781">
    <property type="entry name" value="FGE-sulfatase"/>
    <property type="match status" value="1"/>
</dbReference>
<organism evidence="3 4">
    <name type="scientific">Rohdeia mirabilis</name>
    <dbReference type="NCBI Taxonomy" id="2528008"/>
    <lineage>
        <taxon>Bacteria</taxon>
        <taxon>Pseudomonadati</taxon>
        <taxon>Planctomycetota</taxon>
        <taxon>Planctomycetia</taxon>
        <taxon>Planctomycetia incertae sedis</taxon>
        <taxon>Rohdeia</taxon>
    </lineage>
</organism>
<dbReference type="Gene3D" id="3.90.1580.10">
    <property type="entry name" value="paralog of FGE (formylglycine-generating enzyme)"/>
    <property type="match status" value="1"/>
</dbReference>
<dbReference type="PANTHER" id="PTHR23150">
    <property type="entry name" value="SULFATASE MODIFYING FACTOR 1, 2"/>
    <property type="match status" value="1"/>
</dbReference>
<feature type="domain" description="Sulfatase-modifying factor enzyme-like" evidence="2">
    <location>
        <begin position="142"/>
        <end position="387"/>
    </location>
</feature>
<dbReference type="Proteomes" id="UP000319342">
    <property type="component" value="Chromosome"/>
</dbReference>
<sequence length="652" mass="70818">MLGFLTGYKAVPVGKPPAGSPAAPPPSSAAPPPVRVEFESTAFLKLPMLFRALSFPSVACAATTVLAASSLASWSRSAAPAPVATTAAPTATIAAGTQDYGPPPGMVAIPKKVIEVGGDPEEIEALVVKNEAVGENLAAELGSKTTVVEAFYLQPYEITNEQYLRFVLATGHRPPQHWAQDALDQASREYLEANKDDKSAPPFSPKDWWATNWRSAEWSMPTKIATLPVVYVDNYDVESFVHWAGFRMMTEFEFQSAGREKDRQRYTWGDEWDRSKAITSDPDARSKPEEVGSVEAAASLHGVFDLCGNVWEWTSSPYVGLPGYKPLKYEIKRGKKPEKKEVGAQFDSSKRVVVGGSFANSPVAARLSTRRPTARDEMFSGLGFRCAADMQVARGRAEATLANLAFEQRASVELHAPGVLGFENWIVGEGRLEKPNYALIEGHEWFVWIPALQLTENSTNGLESASKDEPIAMGVLTTTVALSQPALEPGTYVVAWRTDGKPKKKKKSDDEEKEKKKDDDVPPIGGVLAPGSNSIARAAAEDDEDPFGGVVDYDHPAWIFYDAEMKPVASIRAGVPEAESVPKDDPFGTIAVLAMAEMTGEKDDPRNDSSIDASLDAVRLDGFVLGSRAKKGFAFRLELGVKPNAIPRTWRR</sequence>
<gene>
    <name evidence="3" type="primary">egtB_2</name>
    <name evidence="3" type="ORF">Pla163_30520</name>
</gene>
<dbReference type="EC" id="1.8.-.-" evidence="3"/>
<name>A0A518D378_9BACT</name>
<dbReference type="PANTHER" id="PTHR23150:SF19">
    <property type="entry name" value="FORMYLGLYCINE-GENERATING ENZYME"/>
    <property type="match status" value="1"/>
</dbReference>
<dbReference type="GO" id="GO:0120147">
    <property type="term" value="F:formylglycine-generating oxidase activity"/>
    <property type="evidence" value="ECO:0007669"/>
    <property type="project" value="TreeGrafter"/>
</dbReference>
<dbReference type="OrthoDB" id="9812426at2"/>
<reference evidence="3 4" key="1">
    <citation type="submission" date="2019-02" db="EMBL/GenBank/DDBJ databases">
        <title>Deep-cultivation of Planctomycetes and their phenomic and genomic characterization uncovers novel biology.</title>
        <authorList>
            <person name="Wiegand S."/>
            <person name="Jogler M."/>
            <person name="Boedeker C."/>
            <person name="Pinto D."/>
            <person name="Vollmers J."/>
            <person name="Rivas-Marin E."/>
            <person name="Kohn T."/>
            <person name="Peeters S.H."/>
            <person name="Heuer A."/>
            <person name="Rast P."/>
            <person name="Oberbeckmann S."/>
            <person name="Bunk B."/>
            <person name="Jeske O."/>
            <person name="Meyerdierks A."/>
            <person name="Storesund J.E."/>
            <person name="Kallscheuer N."/>
            <person name="Luecker S."/>
            <person name="Lage O.M."/>
            <person name="Pohl T."/>
            <person name="Merkel B.J."/>
            <person name="Hornburger P."/>
            <person name="Mueller R.-W."/>
            <person name="Bruemmer F."/>
            <person name="Labrenz M."/>
            <person name="Spormann A.M."/>
            <person name="Op den Camp H."/>
            <person name="Overmann J."/>
            <person name="Amann R."/>
            <person name="Jetten M.S.M."/>
            <person name="Mascher T."/>
            <person name="Medema M.H."/>
            <person name="Devos D.P."/>
            <person name="Kaster A.-K."/>
            <person name="Ovreas L."/>
            <person name="Rohde M."/>
            <person name="Galperin M.Y."/>
            <person name="Jogler C."/>
        </authorList>
    </citation>
    <scope>NUCLEOTIDE SEQUENCE [LARGE SCALE GENOMIC DNA]</scope>
    <source>
        <strain evidence="3 4">Pla163</strain>
    </source>
</reference>
<evidence type="ECO:0000256" key="1">
    <source>
        <dbReference type="SAM" id="MobiDB-lite"/>
    </source>
</evidence>